<evidence type="ECO:0000256" key="8">
    <source>
        <dbReference type="ARBA" id="ARBA00022833"/>
    </source>
</evidence>
<comment type="function">
    <text evidence="3">Purine nucleoside enzyme that catalyzes the phosphorolysis of adenosine and inosine nucleosides, yielding D-ribose 1-phosphate and the respective free bases, adenine and hypoxanthine. Also catalyzes the phosphorolysis of S-methyl-5'-thioadenosine into adenine and S-methyl-5-thio-alpha-D-ribose 1-phosphate. Also has adenosine deaminase activity.</text>
</comment>
<protein>
    <recommendedName>
        <fullName evidence="12">Purine nucleoside phosphorylase</fullName>
    </recommendedName>
</protein>
<comment type="cofactor">
    <cofactor evidence="2">
        <name>Zn(2+)</name>
        <dbReference type="ChEBI" id="CHEBI:29105"/>
    </cofactor>
</comment>
<comment type="caution">
    <text evidence="13">The sequence shown here is derived from an EMBL/GenBank/DDBJ whole genome shotgun (WGS) entry which is preliminary data.</text>
</comment>
<evidence type="ECO:0000256" key="6">
    <source>
        <dbReference type="ARBA" id="ARBA00022723"/>
    </source>
</evidence>
<sequence length="253" mass="28586">MKTKIYIDNDQYIAGITLKDPLQPELNNMALHVCEQPLDVIENRIKLAASLNCVIQDFVCANQTHSANVHHVTLEDRGRGAQSTENAIPDTDALYTFEPNTLLCAFTADCVPVIFYEEKSSLTGVIHSGWQGTVKEITLKVFQHLIQDKQINPKAIKVMLGPALSQEKFEVDEDVYQKFVSLGYADDFMYYNEATNKYHIDNQQTVKKQCELAGIPSENITIDPTCTFESSEGFSYRQDKKSGRHLSFILRKA</sequence>
<dbReference type="PANTHER" id="PTHR30616">
    <property type="entry name" value="UNCHARACTERIZED PROTEIN YFIH"/>
    <property type="match status" value="1"/>
</dbReference>
<comment type="catalytic activity">
    <reaction evidence="11">
        <text>S-methyl-5'-thioadenosine + phosphate = 5-(methylsulfanyl)-alpha-D-ribose 1-phosphate + adenine</text>
        <dbReference type="Rhea" id="RHEA:11852"/>
        <dbReference type="ChEBI" id="CHEBI:16708"/>
        <dbReference type="ChEBI" id="CHEBI:17509"/>
        <dbReference type="ChEBI" id="CHEBI:43474"/>
        <dbReference type="ChEBI" id="CHEBI:58533"/>
        <dbReference type="EC" id="2.4.2.28"/>
    </reaction>
    <physiologicalReaction direction="left-to-right" evidence="11">
        <dbReference type="Rhea" id="RHEA:11853"/>
    </physiologicalReaction>
</comment>
<accession>A0A396S6U2</accession>
<evidence type="ECO:0000313" key="14">
    <source>
        <dbReference type="Proteomes" id="UP000265692"/>
    </source>
</evidence>
<dbReference type="Gene3D" id="3.60.140.10">
    <property type="entry name" value="CNF1/YfiH-like putative cysteine hydrolases"/>
    <property type="match status" value="1"/>
</dbReference>
<organism evidence="13 14">
    <name type="scientific">Ureibacillus yapensis</name>
    <dbReference type="NCBI Taxonomy" id="2304605"/>
    <lineage>
        <taxon>Bacteria</taxon>
        <taxon>Bacillati</taxon>
        <taxon>Bacillota</taxon>
        <taxon>Bacilli</taxon>
        <taxon>Bacillales</taxon>
        <taxon>Caryophanaceae</taxon>
        <taxon>Ureibacillus</taxon>
    </lineage>
</organism>
<comment type="catalytic activity">
    <reaction evidence="1">
        <text>inosine + phosphate = alpha-D-ribose 1-phosphate + hypoxanthine</text>
        <dbReference type="Rhea" id="RHEA:27646"/>
        <dbReference type="ChEBI" id="CHEBI:17368"/>
        <dbReference type="ChEBI" id="CHEBI:17596"/>
        <dbReference type="ChEBI" id="CHEBI:43474"/>
        <dbReference type="ChEBI" id="CHEBI:57720"/>
        <dbReference type="EC" id="2.4.2.1"/>
    </reaction>
    <physiologicalReaction direction="left-to-right" evidence="1">
        <dbReference type="Rhea" id="RHEA:27647"/>
    </physiologicalReaction>
</comment>
<dbReference type="Proteomes" id="UP000265692">
    <property type="component" value="Unassembled WGS sequence"/>
</dbReference>
<proteinExistence type="inferred from homology"/>
<dbReference type="Pfam" id="PF02578">
    <property type="entry name" value="Cu-oxidase_4"/>
    <property type="match status" value="1"/>
</dbReference>
<evidence type="ECO:0000256" key="4">
    <source>
        <dbReference type="ARBA" id="ARBA00007353"/>
    </source>
</evidence>
<evidence type="ECO:0000256" key="5">
    <source>
        <dbReference type="ARBA" id="ARBA00022679"/>
    </source>
</evidence>
<dbReference type="CDD" id="cd16833">
    <property type="entry name" value="YfiH"/>
    <property type="match status" value="1"/>
</dbReference>
<dbReference type="InterPro" id="IPR003730">
    <property type="entry name" value="Cu_polyphenol_OxRdtase"/>
</dbReference>
<evidence type="ECO:0000256" key="12">
    <source>
        <dbReference type="RuleBase" id="RU361274"/>
    </source>
</evidence>
<dbReference type="NCBIfam" id="TIGR00726">
    <property type="entry name" value="peptidoglycan editing factor PgeF"/>
    <property type="match status" value="1"/>
</dbReference>
<dbReference type="PANTHER" id="PTHR30616:SF2">
    <property type="entry name" value="PURINE NUCLEOSIDE PHOSPHORYLASE LACC1"/>
    <property type="match status" value="1"/>
</dbReference>
<dbReference type="EMBL" id="QWEI01000005">
    <property type="protein sequence ID" value="RHW36184.1"/>
    <property type="molecule type" value="Genomic_DNA"/>
</dbReference>
<evidence type="ECO:0000256" key="2">
    <source>
        <dbReference type="ARBA" id="ARBA00001947"/>
    </source>
</evidence>
<dbReference type="RefSeq" id="WP_118876475.1">
    <property type="nucleotide sequence ID" value="NZ_QWEI01000005.1"/>
</dbReference>
<evidence type="ECO:0000256" key="3">
    <source>
        <dbReference type="ARBA" id="ARBA00003215"/>
    </source>
</evidence>
<gene>
    <name evidence="13" type="primary">pgeF</name>
    <name evidence="13" type="ORF">D1B33_11125</name>
</gene>
<name>A0A396S6U2_9BACL</name>
<dbReference type="SUPFAM" id="SSF64438">
    <property type="entry name" value="CNF1/YfiH-like putative cysteine hydrolases"/>
    <property type="match status" value="1"/>
</dbReference>
<keyword evidence="5" id="KW-0808">Transferase</keyword>
<dbReference type="GO" id="GO:0016787">
    <property type="term" value="F:hydrolase activity"/>
    <property type="evidence" value="ECO:0007669"/>
    <property type="project" value="UniProtKB-KW"/>
</dbReference>
<dbReference type="InterPro" id="IPR038371">
    <property type="entry name" value="Cu_polyphenol_OxRdtase_sf"/>
</dbReference>
<keyword evidence="7" id="KW-0378">Hydrolase</keyword>
<keyword evidence="14" id="KW-1185">Reference proteome</keyword>
<comment type="catalytic activity">
    <reaction evidence="9">
        <text>adenosine + H2O + H(+) = inosine + NH4(+)</text>
        <dbReference type="Rhea" id="RHEA:24408"/>
        <dbReference type="ChEBI" id="CHEBI:15377"/>
        <dbReference type="ChEBI" id="CHEBI:15378"/>
        <dbReference type="ChEBI" id="CHEBI:16335"/>
        <dbReference type="ChEBI" id="CHEBI:17596"/>
        <dbReference type="ChEBI" id="CHEBI:28938"/>
        <dbReference type="EC" id="3.5.4.4"/>
    </reaction>
    <physiologicalReaction direction="left-to-right" evidence="9">
        <dbReference type="Rhea" id="RHEA:24409"/>
    </physiologicalReaction>
</comment>
<evidence type="ECO:0000256" key="11">
    <source>
        <dbReference type="ARBA" id="ARBA00049893"/>
    </source>
</evidence>
<evidence type="ECO:0000256" key="9">
    <source>
        <dbReference type="ARBA" id="ARBA00047989"/>
    </source>
</evidence>
<evidence type="ECO:0000256" key="10">
    <source>
        <dbReference type="ARBA" id="ARBA00048968"/>
    </source>
</evidence>
<evidence type="ECO:0000313" key="13">
    <source>
        <dbReference type="EMBL" id="RHW36184.1"/>
    </source>
</evidence>
<dbReference type="GO" id="GO:0005507">
    <property type="term" value="F:copper ion binding"/>
    <property type="evidence" value="ECO:0007669"/>
    <property type="project" value="TreeGrafter"/>
</dbReference>
<dbReference type="InterPro" id="IPR011324">
    <property type="entry name" value="Cytotoxic_necrot_fac-like_cat"/>
</dbReference>
<evidence type="ECO:0000256" key="1">
    <source>
        <dbReference type="ARBA" id="ARBA00000553"/>
    </source>
</evidence>
<comment type="similarity">
    <text evidence="4 12">Belongs to the purine nucleoside phosphorylase YfiH/LACC1 family.</text>
</comment>
<keyword evidence="6" id="KW-0479">Metal-binding</keyword>
<keyword evidence="8" id="KW-0862">Zinc</keyword>
<dbReference type="GO" id="GO:0017061">
    <property type="term" value="F:S-methyl-5-thioadenosine phosphorylase activity"/>
    <property type="evidence" value="ECO:0007669"/>
    <property type="project" value="UniProtKB-EC"/>
</dbReference>
<comment type="catalytic activity">
    <reaction evidence="10">
        <text>adenosine + phosphate = alpha-D-ribose 1-phosphate + adenine</text>
        <dbReference type="Rhea" id="RHEA:27642"/>
        <dbReference type="ChEBI" id="CHEBI:16335"/>
        <dbReference type="ChEBI" id="CHEBI:16708"/>
        <dbReference type="ChEBI" id="CHEBI:43474"/>
        <dbReference type="ChEBI" id="CHEBI:57720"/>
        <dbReference type="EC" id="2.4.2.1"/>
    </reaction>
    <physiologicalReaction direction="left-to-right" evidence="10">
        <dbReference type="Rhea" id="RHEA:27643"/>
    </physiologicalReaction>
</comment>
<reference evidence="13 14" key="1">
    <citation type="submission" date="2018-08" db="EMBL/GenBank/DDBJ databases">
        <title>Lysinibacillus sp. YLB-03 draft genome sequence.</title>
        <authorList>
            <person name="Yu L."/>
        </authorList>
    </citation>
    <scope>NUCLEOTIDE SEQUENCE [LARGE SCALE GENOMIC DNA]</scope>
    <source>
        <strain evidence="13 14">YLB-03</strain>
    </source>
</reference>
<evidence type="ECO:0000256" key="7">
    <source>
        <dbReference type="ARBA" id="ARBA00022801"/>
    </source>
</evidence>
<dbReference type="OrthoDB" id="4279at2"/>
<dbReference type="AlphaFoldDB" id="A0A396S6U2"/>